<evidence type="ECO:0000256" key="4">
    <source>
        <dbReference type="ARBA" id="ARBA00023284"/>
    </source>
</evidence>
<gene>
    <name evidence="8" type="ORF">GCM10022409_34060</name>
</gene>
<keyword evidence="2" id="KW-0201">Cytochrome c-type biogenesis</keyword>
<dbReference type="Pfam" id="PF14289">
    <property type="entry name" value="DUF4369"/>
    <property type="match status" value="1"/>
</dbReference>
<dbReference type="SUPFAM" id="SSF52833">
    <property type="entry name" value="Thioredoxin-like"/>
    <property type="match status" value="1"/>
</dbReference>
<evidence type="ECO:0000259" key="7">
    <source>
        <dbReference type="PROSITE" id="PS51352"/>
    </source>
</evidence>
<organism evidence="8 9">
    <name type="scientific">Hymenobacter glaciei</name>
    <dbReference type="NCBI Taxonomy" id="877209"/>
    <lineage>
        <taxon>Bacteria</taxon>
        <taxon>Pseudomonadati</taxon>
        <taxon>Bacteroidota</taxon>
        <taxon>Cytophagia</taxon>
        <taxon>Cytophagales</taxon>
        <taxon>Hymenobacteraceae</taxon>
        <taxon>Hymenobacter</taxon>
    </lineage>
</organism>
<feature type="signal peptide" evidence="6">
    <location>
        <begin position="1"/>
        <end position="18"/>
    </location>
</feature>
<evidence type="ECO:0000256" key="5">
    <source>
        <dbReference type="SAM" id="MobiDB-lite"/>
    </source>
</evidence>
<evidence type="ECO:0000313" key="8">
    <source>
        <dbReference type="EMBL" id="GAA4045219.1"/>
    </source>
</evidence>
<dbReference type="Gene3D" id="3.40.30.10">
    <property type="entry name" value="Glutaredoxin"/>
    <property type="match status" value="1"/>
</dbReference>
<comment type="caution">
    <text evidence="8">The sequence shown here is derived from an EMBL/GenBank/DDBJ whole genome shotgun (WGS) entry which is preliminary data.</text>
</comment>
<sequence>MKRFLCSTLLLLPVLAQAQTENFIVKGTVGAPAGVTKAYLGHAANQKWVTDSVAVTNGHFEFRGTLLEPVRASIAFSHNGQSERKSQDLRREVFYLENGTVEVVTPDSATKATVRGTPLNDDYARLRGLHNQLGDRANGLKKQSLAQPEATRNSPAYQKQLADRLTALAAEQEKVDTDYVKAHPDSHLSLFILFDMLSENPDARLSATLYQGLSAKARSTPRGQRVAARIKDLQQVAVGTMGPDFTQNNPKNVPVTLSSLRGQYVLIDFWASWCGPCRAENPNVVKAYNTFKNKGFTILGVSLDSKSSRAAWLRAIEKDGLTWTQVSDLNSFDNAAAKAYHVQGVPQNYLLDPQGKIVAVNLRGDELQSTLSKLLNRAN</sequence>
<feature type="compositionally biased region" description="Polar residues" evidence="5">
    <location>
        <begin position="144"/>
        <end position="155"/>
    </location>
</feature>
<keyword evidence="9" id="KW-1185">Reference proteome</keyword>
<feature type="domain" description="Thioredoxin" evidence="7">
    <location>
        <begin position="236"/>
        <end position="379"/>
    </location>
</feature>
<dbReference type="InterPro" id="IPR013766">
    <property type="entry name" value="Thioredoxin_domain"/>
</dbReference>
<evidence type="ECO:0000313" key="9">
    <source>
        <dbReference type="Proteomes" id="UP001501469"/>
    </source>
</evidence>
<keyword evidence="4" id="KW-0676">Redox-active center</keyword>
<dbReference type="EMBL" id="BAABDK010000026">
    <property type="protein sequence ID" value="GAA4045219.1"/>
    <property type="molecule type" value="Genomic_DNA"/>
</dbReference>
<dbReference type="InterPro" id="IPR025380">
    <property type="entry name" value="DUF4369"/>
</dbReference>
<feature type="chain" id="PRO_5047161988" evidence="6">
    <location>
        <begin position="19"/>
        <end position="379"/>
    </location>
</feature>
<reference evidence="9" key="1">
    <citation type="journal article" date="2019" name="Int. J. Syst. Evol. Microbiol.">
        <title>The Global Catalogue of Microorganisms (GCM) 10K type strain sequencing project: providing services to taxonomists for standard genome sequencing and annotation.</title>
        <authorList>
            <consortium name="The Broad Institute Genomics Platform"/>
            <consortium name="The Broad Institute Genome Sequencing Center for Infectious Disease"/>
            <person name="Wu L."/>
            <person name="Ma J."/>
        </authorList>
    </citation>
    <scope>NUCLEOTIDE SEQUENCE [LARGE SCALE GENOMIC DNA]</scope>
    <source>
        <strain evidence="9">JCM 17225</strain>
    </source>
</reference>
<dbReference type="InterPro" id="IPR050553">
    <property type="entry name" value="Thioredoxin_ResA/DsbE_sf"/>
</dbReference>
<comment type="subcellular location">
    <subcellularLocation>
        <location evidence="1">Cell envelope</location>
    </subcellularLocation>
</comment>
<dbReference type="InterPro" id="IPR036249">
    <property type="entry name" value="Thioredoxin-like_sf"/>
</dbReference>
<feature type="region of interest" description="Disordered" evidence="5">
    <location>
        <begin position="134"/>
        <end position="155"/>
    </location>
</feature>
<dbReference type="Pfam" id="PF00578">
    <property type="entry name" value="AhpC-TSA"/>
    <property type="match status" value="1"/>
</dbReference>
<evidence type="ECO:0000256" key="3">
    <source>
        <dbReference type="ARBA" id="ARBA00023157"/>
    </source>
</evidence>
<dbReference type="PANTHER" id="PTHR42852:SF6">
    <property type="entry name" value="THIOL:DISULFIDE INTERCHANGE PROTEIN DSBE"/>
    <property type="match status" value="1"/>
</dbReference>
<protein>
    <submittedName>
        <fullName evidence="8">TlpA disulfide reductase family protein</fullName>
    </submittedName>
</protein>
<accession>A0ABP7UJR1</accession>
<keyword evidence="3" id="KW-1015">Disulfide bond</keyword>
<evidence type="ECO:0000256" key="6">
    <source>
        <dbReference type="SAM" id="SignalP"/>
    </source>
</evidence>
<dbReference type="InterPro" id="IPR000866">
    <property type="entry name" value="AhpC/TSA"/>
</dbReference>
<dbReference type="Proteomes" id="UP001501469">
    <property type="component" value="Unassembled WGS sequence"/>
</dbReference>
<dbReference type="PANTHER" id="PTHR42852">
    <property type="entry name" value="THIOL:DISULFIDE INTERCHANGE PROTEIN DSBE"/>
    <property type="match status" value="1"/>
</dbReference>
<dbReference type="CDD" id="cd02966">
    <property type="entry name" value="TlpA_like_family"/>
    <property type="match status" value="1"/>
</dbReference>
<dbReference type="PROSITE" id="PS00194">
    <property type="entry name" value="THIOREDOXIN_1"/>
    <property type="match status" value="1"/>
</dbReference>
<proteinExistence type="predicted"/>
<name>A0ABP7UJR1_9BACT</name>
<dbReference type="PROSITE" id="PS51352">
    <property type="entry name" value="THIOREDOXIN_2"/>
    <property type="match status" value="1"/>
</dbReference>
<evidence type="ECO:0000256" key="1">
    <source>
        <dbReference type="ARBA" id="ARBA00004196"/>
    </source>
</evidence>
<dbReference type="InterPro" id="IPR017937">
    <property type="entry name" value="Thioredoxin_CS"/>
</dbReference>
<evidence type="ECO:0000256" key="2">
    <source>
        <dbReference type="ARBA" id="ARBA00022748"/>
    </source>
</evidence>
<dbReference type="RefSeq" id="WP_345056885.1">
    <property type="nucleotide sequence ID" value="NZ_BAABDK010000026.1"/>
</dbReference>
<keyword evidence="6" id="KW-0732">Signal</keyword>